<evidence type="ECO:0000256" key="6">
    <source>
        <dbReference type="ARBA" id="ARBA00022989"/>
    </source>
</evidence>
<protein>
    <recommendedName>
        <fullName evidence="11">Permease</fullName>
    </recommendedName>
</protein>
<evidence type="ECO:0000256" key="4">
    <source>
        <dbReference type="ARBA" id="ARBA00022475"/>
    </source>
</evidence>
<evidence type="ECO:0000256" key="8">
    <source>
        <dbReference type="SAM" id="Phobius"/>
    </source>
</evidence>
<evidence type="ECO:0000256" key="5">
    <source>
        <dbReference type="ARBA" id="ARBA00022692"/>
    </source>
</evidence>
<dbReference type="Pfam" id="PF01594">
    <property type="entry name" value="AI-2E_transport"/>
    <property type="match status" value="1"/>
</dbReference>
<keyword evidence="10" id="KW-1185">Reference proteome</keyword>
<sequence length="347" mass="38078">MMTESSKNKVFILSVLIFVAVCLFLYFAKGILAPFLLAAFLTYLLSPLVTKIQSYGYRRWVGVAVIAAIFLAFIAALLIIFIPIFLEEIDKLSVNIPTYYNSLNGLLVRLKENAESALPMLKEYNVADIVIDKVKNISIGAAQRIPQYVVSMFSIFSLFVLIPLLSLFMLLGGEKTVQSIVEFVPEKFVETILAVIYEIDSVLGRFIRGQLIEASFVGVMSVAALSIFNVNFALIIGLTAGVANLVPYAGPTVGLLIASAVALIQYQSVEILFKVIPAFLIIQFLDNNFVQPFAVGQNVNLGPVTMIFVMLAGAQIFGFLGIVFAVPVAAIIKTIFVMLFKKYKNAI</sequence>
<dbReference type="STRING" id="1408281.Epro_0738"/>
<organism evidence="9 10">
    <name type="scientific">Endomicrobium proavitum</name>
    <dbReference type="NCBI Taxonomy" id="1408281"/>
    <lineage>
        <taxon>Bacteria</taxon>
        <taxon>Pseudomonadati</taxon>
        <taxon>Elusimicrobiota</taxon>
        <taxon>Endomicrobiia</taxon>
        <taxon>Endomicrobiales</taxon>
        <taxon>Endomicrobiaceae</taxon>
        <taxon>Endomicrobium</taxon>
    </lineage>
</organism>
<name>A0A0G3WJS5_9BACT</name>
<comment type="similarity">
    <text evidence="2">Belongs to the autoinducer-2 exporter (AI-2E) (TC 2.A.86) family.</text>
</comment>
<feature type="transmembrane region" description="Helical" evidence="8">
    <location>
        <begin position="148"/>
        <end position="171"/>
    </location>
</feature>
<evidence type="ECO:0000313" key="9">
    <source>
        <dbReference type="EMBL" id="AKL98117.1"/>
    </source>
</evidence>
<keyword evidence="5 8" id="KW-0812">Transmembrane</keyword>
<dbReference type="GO" id="GO:0005886">
    <property type="term" value="C:plasma membrane"/>
    <property type="evidence" value="ECO:0007669"/>
    <property type="project" value="UniProtKB-SubCell"/>
</dbReference>
<keyword evidence="3" id="KW-0813">Transport</keyword>
<dbReference type="Proteomes" id="UP000035337">
    <property type="component" value="Chromosome"/>
</dbReference>
<reference evidence="9 10" key="1">
    <citation type="submission" date="2014-09" db="EMBL/GenBank/DDBJ databases">
        <title>Complete genome sequence of Endomicrobium proavitum.</title>
        <authorList>
            <person name="Zheng H."/>
        </authorList>
    </citation>
    <scope>NUCLEOTIDE SEQUENCE [LARGE SCALE GENOMIC DNA]</scope>
    <source>
        <strain evidence="9 10">Rsa215</strain>
    </source>
</reference>
<dbReference type="KEGG" id="epo:Epro_0738"/>
<evidence type="ECO:0000256" key="1">
    <source>
        <dbReference type="ARBA" id="ARBA00004651"/>
    </source>
</evidence>
<evidence type="ECO:0000256" key="2">
    <source>
        <dbReference type="ARBA" id="ARBA00009773"/>
    </source>
</evidence>
<feature type="transmembrane region" description="Helical" evidence="8">
    <location>
        <begin position="214"/>
        <end position="239"/>
    </location>
</feature>
<evidence type="ECO:0000313" key="10">
    <source>
        <dbReference type="Proteomes" id="UP000035337"/>
    </source>
</evidence>
<evidence type="ECO:0000256" key="7">
    <source>
        <dbReference type="ARBA" id="ARBA00023136"/>
    </source>
</evidence>
<dbReference type="PANTHER" id="PTHR21716">
    <property type="entry name" value="TRANSMEMBRANE PROTEIN"/>
    <property type="match status" value="1"/>
</dbReference>
<feature type="transmembrane region" description="Helical" evidence="8">
    <location>
        <begin position="306"/>
        <end position="332"/>
    </location>
</feature>
<dbReference type="InterPro" id="IPR002549">
    <property type="entry name" value="AI-2E-like"/>
</dbReference>
<feature type="transmembrane region" description="Helical" evidence="8">
    <location>
        <begin position="245"/>
        <end position="264"/>
    </location>
</feature>
<proteinExistence type="inferred from homology"/>
<dbReference type="AlphaFoldDB" id="A0A0G3WJS5"/>
<comment type="subcellular location">
    <subcellularLocation>
        <location evidence="1">Cell membrane</location>
        <topology evidence="1">Multi-pass membrane protein</topology>
    </subcellularLocation>
</comment>
<keyword evidence="7 8" id="KW-0472">Membrane</keyword>
<feature type="transmembrane region" description="Helical" evidence="8">
    <location>
        <begin position="61"/>
        <end position="86"/>
    </location>
</feature>
<evidence type="ECO:0000256" key="3">
    <source>
        <dbReference type="ARBA" id="ARBA00022448"/>
    </source>
</evidence>
<dbReference type="EMBL" id="CP009498">
    <property type="protein sequence ID" value="AKL98117.1"/>
    <property type="molecule type" value="Genomic_DNA"/>
</dbReference>
<dbReference type="GO" id="GO:0055085">
    <property type="term" value="P:transmembrane transport"/>
    <property type="evidence" value="ECO:0007669"/>
    <property type="project" value="TreeGrafter"/>
</dbReference>
<gene>
    <name evidence="9" type="ORF">Epro_0738</name>
</gene>
<evidence type="ECO:0008006" key="11">
    <source>
        <dbReference type="Google" id="ProtNLM"/>
    </source>
</evidence>
<dbReference type="PANTHER" id="PTHR21716:SF53">
    <property type="entry name" value="PERMEASE PERM-RELATED"/>
    <property type="match status" value="1"/>
</dbReference>
<dbReference type="RefSeq" id="WP_052570658.1">
    <property type="nucleotide sequence ID" value="NZ_CP009498.1"/>
</dbReference>
<keyword evidence="4" id="KW-1003">Cell membrane</keyword>
<keyword evidence="6 8" id="KW-1133">Transmembrane helix</keyword>
<feature type="transmembrane region" description="Helical" evidence="8">
    <location>
        <begin position="10"/>
        <end position="27"/>
    </location>
</feature>
<accession>A0A0G3WJS5</accession>
<dbReference type="OrthoDB" id="1010875at2"/>